<reference evidence="2" key="1">
    <citation type="submission" date="2020-08" db="EMBL/GenBank/DDBJ databases">
        <title>Plant Genome Project.</title>
        <authorList>
            <person name="Zhang R.-G."/>
        </authorList>
    </citation>
    <scope>NUCLEOTIDE SEQUENCE</scope>
    <source>
        <strain evidence="2">WSP0</strain>
        <tissue evidence="2">Leaf</tissue>
    </source>
</reference>
<evidence type="ECO:0000313" key="2">
    <source>
        <dbReference type="EMBL" id="KAG5557813.1"/>
    </source>
</evidence>
<sequence>MVKDNNTLIVDLLPKTPKFEVTTHKHPRHAPAPTNCRPPETKPTAPENRKQGHHHAPAIYPTAPPPPPPPSSLSLSLSQATLPEISSPKPTGKTKTLRRQRSDDSRIRRR</sequence>
<dbReference type="Proteomes" id="UP000823749">
    <property type="component" value="Chromosome 3"/>
</dbReference>
<evidence type="ECO:0000313" key="3">
    <source>
        <dbReference type="Proteomes" id="UP000823749"/>
    </source>
</evidence>
<feature type="compositionally biased region" description="Pro residues" evidence="1">
    <location>
        <begin position="62"/>
        <end position="71"/>
    </location>
</feature>
<keyword evidence="3" id="KW-1185">Reference proteome</keyword>
<organism evidence="2 3">
    <name type="scientific">Rhododendron griersonianum</name>
    <dbReference type="NCBI Taxonomy" id="479676"/>
    <lineage>
        <taxon>Eukaryota</taxon>
        <taxon>Viridiplantae</taxon>
        <taxon>Streptophyta</taxon>
        <taxon>Embryophyta</taxon>
        <taxon>Tracheophyta</taxon>
        <taxon>Spermatophyta</taxon>
        <taxon>Magnoliopsida</taxon>
        <taxon>eudicotyledons</taxon>
        <taxon>Gunneridae</taxon>
        <taxon>Pentapetalae</taxon>
        <taxon>asterids</taxon>
        <taxon>Ericales</taxon>
        <taxon>Ericaceae</taxon>
        <taxon>Ericoideae</taxon>
        <taxon>Rhodoreae</taxon>
        <taxon>Rhododendron</taxon>
    </lineage>
</organism>
<feature type="region of interest" description="Disordered" evidence="1">
    <location>
        <begin position="1"/>
        <end position="110"/>
    </location>
</feature>
<proteinExistence type="predicted"/>
<name>A0AAV6KYF7_9ERIC</name>
<protein>
    <submittedName>
        <fullName evidence="2">Uncharacterized protein</fullName>
    </submittedName>
</protein>
<comment type="caution">
    <text evidence="2">The sequence shown here is derived from an EMBL/GenBank/DDBJ whole genome shotgun (WGS) entry which is preliminary data.</text>
</comment>
<feature type="compositionally biased region" description="Basic and acidic residues" evidence="1">
    <location>
        <begin position="100"/>
        <end position="110"/>
    </location>
</feature>
<evidence type="ECO:0000256" key="1">
    <source>
        <dbReference type="SAM" id="MobiDB-lite"/>
    </source>
</evidence>
<dbReference type="AlphaFoldDB" id="A0AAV6KYF7"/>
<accession>A0AAV6KYF7</accession>
<dbReference type="EMBL" id="JACTNZ010000003">
    <property type="protein sequence ID" value="KAG5557813.1"/>
    <property type="molecule type" value="Genomic_DNA"/>
</dbReference>
<gene>
    <name evidence="2" type="ORF">RHGRI_007902</name>
</gene>